<dbReference type="SMART" id="SM00404">
    <property type="entry name" value="PTPc_motif"/>
    <property type="match status" value="2"/>
</dbReference>
<feature type="signal peptide" evidence="9">
    <location>
        <begin position="1"/>
        <end position="28"/>
    </location>
</feature>
<evidence type="ECO:0000259" key="10">
    <source>
        <dbReference type="PROSITE" id="PS50055"/>
    </source>
</evidence>
<dbReference type="SMART" id="SM00194">
    <property type="entry name" value="PTPc"/>
    <property type="match status" value="2"/>
</dbReference>
<gene>
    <name evidence="13" type="ORF">KP79_PYT08354</name>
</gene>
<feature type="domain" description="Tyrosine-protein phosphatase" evidence="10">
    <location>
        <begin position="818"/>
        <end position="1079"/>
    </location>
</feature>
<feature type="domain" description="Tyrosine-protein phosphatase" evidence="10">
    <location>
        <begin position="529"/>
        <end position="786"/>
    </location>
</feature>
<dbReference type="PROSITE" id="PS50056">
    <property type="entry name" value="TYR_PHOSPHATASE_2"/>
    <property type="match status" value="2"/>
</dbReference>
<dbReference type="EC" id="3.1.3.48" evidence="2"/>
<proteinExistence type="inferred from homology"/>
<dbReference type="PROSITE" id="PS50070">
    <property type="entry name" value="KRINGLE_2"/>
    <property type="match status" value="1"/>
</dbReference>
<evidence type="ECO:0000256" key="5">
    <source>
        <dbReference type="ARBA" id="ARBA00023157"/>
    </source>
</evidence>
<keyword evidence="4" id="KW-0904">Protein phosphatase</keyword>
<evidence type="ECO:0000313" key="13">
    <source>
        <dbReference type="EMBL" id="OWF43649.1"/>
    </source>
</evidence>
<comment type="similarity">
    <text evidence="1">Belongs to the protein-tyrosine phosphatase family.</text>
</comment>
<comment type="caution">
    <text evidence="7">Lacks conserved residue(s) required for the propagation of feature annotation.</text>
</comment>
<keyword evidence="8" id="KW-0472">Membrane</keyword>
<feature type="domain" description="Kringle" evidence="12">
    <location>
        <begin position="102"/>
        <end position="172"/>
    </location>
</feature>
<evidence type="ECO:0000256" key="2">
    <source>
        <dbReference type="ARBA" id="ARBA00013064"/>
    </source>
</evidence>
<dbReference type="SUPFAM" id="SSF57440">
    <property type="entry name" value="Kringle-like"/>
    <property type="match status" value="1"/>
</dbReference>
<evidence type="ECO:0000256" key="1">
    <source>
        <dbReference type="ARBA" id="ARBA00009580"/>
    </source>
</evidence>
<dbReference type="OrthoDB" id="9979034at2759"/>
<name>A0A210Q4P0_MIZYE</name>
<reference evidence="13 14" key="1">
    <citation type="journal article" date="2017" name="Nat. Ecol. Evol.">
        <title>Scallop genome provides insights into evolution of bilaterian karyotype and development.</title>
        <authorList>
            <person name="Wang S."/>
            <person name="Zhang J."/>
            <person name="Jiao W."/>
            <person name="Li J."/>
            <person name="Xun X."/>
            <person name="Sun Y."/>
            <person name="Guo X."/>
            <person name="Huan P."/>
            <person name="Dong B."/>
            <person name="Zhang L."/>
            <person name="Hu X."/>
            <person name="Sun X."/>
            <person name="Wang J."/>
            <person name="Zhao C."/>
            <person name="Wang Y."/>
            <person name="Wang D."/>
            <person name="Huang X."/>
            <person name="Wang R."/>
            <person name="Lv J."/>
            <person name="Li Y."/>
            <person name="Zhang Z."/>
            <person name="Liu B."/>
            <person name="Lu W."/>
            <person name="Hui Y."/>
            <person name="Liang J."/>
            <person name="Zhou Z."/>
            <person name="Hou R."/>
            <person name="Li X."/>
            <person name="Liu Y."/>
            <person name="Li H."/>
            <person name="Ning X."/>
            <person name="Lin Y."/>
            <person name="Zhao L."/>
            <person name="Xing Q."/>
            <person name="Dou J."/>
            <person name="Li Y."/>
            <person name="Mao J."/>
            <person name="Guo H."/>
            <person name="Dou H."/>
            <person name="Li T."/>
            <person name="Mu C."/>
            <person name="Jiang W."/>
            <person name="Fu Q."/>
            <person name="Fu X."/>
            <person name="Miao Y."/>
            <person name="Liu J."/>
            <person name="Yu Q."/>
            <person name="Li R."/>
            <person name="Liao H."/>
            <person name="Li X."/>
            <person name="Kong Y."/>
            <person name="Jiang Z."/>
            <person name="Chourrout D."/>
            <person name="Li R."/>
            <person name="Bao Z."/>
        </authorList>
    </citation>
    <scope>NUCLEOTIDE SEQUENCE [LARGE SCALE GENOMIC DNA]</scope>
    <source>
        <strain evidence="13 14">PY_sf001</strain>
    </source>
</reference>
<evidence type="ECO:0000256" key="3">
    <source>
        <dbReference type="ARBA" id="ARBA00022801"/>
    </source>
</evidence>
<dbReference type="PRINTS" id="PR00700">
    <property type="entry name" value="PRTYPHPHTASE"/>
</dbReference>
<dbReference type="InterPro" id="IPR050348">
    <property type="entry name" value="Protein-Tyr_Phosphatase"/>
</dbReference>
<dbReference type="PANTHER" id="PTHR19134">
    <property type="entry name" value="RECEPTOR-TYPE TYROSINE-PROTEIN PHOSPHATASE"/>
    <property type="match status" value="1"/>
</dbReference>
<keyword evidence="13" id="KW-0675">Receptor</keyword>
<dbReference type="InterPro" id="IPR000001">
    <property type="entry name" value="Kringle"/>
</dbReference>
<dbReference type="InterPro" id="IPR003595">
    <property type="entry name" value="Tyr_Pase_cat"/>
</dbReference>
<evidence type="ECO:0000313" key="14">
    <source>
        <dbReference type="Proteomes" id="UP000242188"/>
    </source>
</evidence>
<keyword evidence="8" id="KW-0812">Transmembrane</keyword>
<dbReference type="FunFam" id="3.90.190.10:FF:000185">
    <property type="entry name" value="Predicted protein"/>
    <property type="match status" value="1"/>
</dbReference>
<evidence type="ECO:0000256" key="8">
    <source>
        <dbReference type="SAM" id="Phobius"/>
    </source>
</evidence>
<dbReference type="AlphaFoldDB" id="A0A210Q4P0"/>
<dbReference type="Gene3D" id="2.170.300.10">
    <property type="entry name" value="Tie2 ligand-binding domain superfamily"/>
    <property type="match status" value="1"/>
</dbReference>
<dbReference type="GO" id="GO:0004725">
    <property type="term" value="F:protein tyrosine phosphatase activity"/>
    <property type="evidence" value="ECO:0007669"/>
    <property type="project" value="UniProtKB-EC"/>
</dbReference>
<dbReference type="Proteomes" id="UP000242188">
    <property type="component" value="Unassembled WGS sequence"/>
</dbReference>
<sequence length="1115" mass="125068">MARKMAEDIEKTVPLLIIFGILCAFCSADDCEDGRFGWKCRFTCRCKDNAVCDKITGECPDGCEDNYYGASCLLENDYKYDPHGANYTGTRDAVFKDGTMHTCQDWNNSVVMGFLGINGKNFPDKVLPGPYCRYPIGESKLKTIAGVPNGPWCLYDMERLQLGSCDITNKDCEVGRYGPSCLYECHCADVKADCNKKTGKCNSGCHPGWMGEPGCQTKCPSDKYGVMCREDCGYCNKGLCDFESGRCLEGCEAGYHGDTCKQECSPGTYGKNCLSTCGSCLDGMLCDRFSGQCPNGCSEGYLGMFCQTACTGGSYGMNCTRTCGRCKDETNCHHIDGRCGLGCSPGWISYLCDQGCDEGLYGVNCSNTCGSCKDEEPCDIETGECVAGCAPGYTGSICAQVMLNNPGANSGGGAAGGAIAGAIIFILIIAVIVFVVYRKRRFRKTLEVQQKSDKPNKLPIEEDPIESTRETDQLIRANGTNGVASLESEPCDEEPIYANVNTHKQSMPVKVQDLYDYIKLNKAQECDGFKKEFSELPHGLMALCEAAKKPENRPKNRYGNIIAYDHSRVILDPGEEYAEEVGADYINANYIDVMEFQHVKSSLKTGATKVMIRDFWRMVWQKKTCKIVMLTNVMEACKKKCDQYWPDSGSMKYGSINVEILDTAVFTDFTIRTFNISLNESSRTVKQFHFTSWSDHGALTYPTPLLTFKRKVETYTPESTAPIIVHCSAGIGRSGTYIALDYLMYQAKAEGVVDVLRSAQLMRCNRINMIQTWEQYVFVYEALLEALKAGETTIPNDQFRRRYEDMSTLKPDQLTTALDDQFKALQEVTHTVDTDEYKAAMLPENLGKNRVKNILPANRCRPHLYTQVEGCNDYINAIFLSGYTHRDAFIMTQMPLPNTVADFWRMLYDYNSNTVVMLNDFDRNDQTCALYWPEEHGYTVEYDPLSIELLSSREVDPNVSERIFKVCNHMKGEARAIKQFQLRSWADSEKVPDTAALVQLLDMVCDWLKQSGKGPITVHCMNGASKSGVFCAVSYLLERMQRDHEVDVFQTVMTIRNNRPQFIEDLEQYDFCHKMVLEYIESHNVTDFNHVVNQIFLRYGYEVSSPVVKFVPKNT</sequence>
<dbReference type="GO" id="GO:0008045">
    <property type="term" value="P:motor neuron axon guidance"/>
    <property type="evidence" value="ECO:0007669"/>
    <property type="project" value="TreeGrafter"/>
</dbReference>
<feature type="domain" description="Tyrosine specific protein phosphatases" evidence="11">
    <location>
        <begin position="995"/>
        <end position="1070"/>
    </location>
</feature>
<dbReference type="FunFam" id="3.90.190.10:FF:000102">
    <property type="entry name" value="Receptor-type tyrosine-protein phosphatase"/>
    <property type="match status" value="1"/>
</dbReference>
<dbReference type="InterPro" id="IPR000387">
    <property type="entry name" value="Tyr_Pase_dom"/>
</dbReference>
<evidence type="ECO:0000256" key="9">
    <source>
        <dbReference type="SAM" id="SignalP"/>
    </source>
</evidence>
<dbReference type="PROSITE" id="PS50055">
    <property type="entry name" value="TYR_PHOSPHATASE_PTP"/>
    <property type="match status" value="2"/>
</dbReference>
<feature type="domain" description="Tyrosine specific protein phosphatases" evidence="11">
    <location>
        <begin position="706"/>
        <end position="777"/>
    </location>
</feature>
<evidence type="ECO:0000256" key="4">
    <source>
        <dbReference type="ARBA" id="ARBA00022912"/>
    </source>
</evidence>
<keyword evidence="5" id="KW-1015">Disulfide bond</keyword>
<keyword evidence="9" id="KW-0732">Signal</keyword>
<evidence type="ECO:0000259" key="11">
    <source>
        <dbReference type="PROSITE" id="PS50056"/>
    </source>
</evidence>
<dbReference type="InterPro" id="IPR029021">
    <property type="entry name" value="Prot-tyrosine_phosphatase-like"/>
</dbReference>
<dbReference type="PANTHER" id="PTHR19134:SF562">
    <property type="entry name" value="PROTEIN-TYROSINE-PHOSPHATASE"/>
    <property type="match status" value="1"/>
</dbReference>
<dbReference type="InterPro" id="IPR016130">
    <property type="entry name" value="Tyr_Pase_AS"/>
</dbReference>
<keyword evidence="7" id="KW-0420">Kringle</keyword>
<dbReference type="SUPFAM" id="SSF52799">
    <property type="entry name" value="(Phosphotyrosine protein) phosphatases II"/>
    <property type="match status" value="2"/>
</dbReference>
<keyword evidence="14" id="KW-1185">Reference proteome</keyword>
<feature type="chain" id="PRO_5012284286" description="protein-tyrosine-phosphatase" evidence="9">
    <location>
        <begin position="29"/>
        <end position="1115"/>
    </location>
</feature>
<comment type="catalytic activity">
    <reaction evidence="6">
        <text>O-phospho-L-tyrosyl-[protein] + H2O = L-tyrosyl-[protein] + phosphate</text>
        <dbReference type="Rhea" id="RHEA:10684"/>
        <dbReference type="Rhea" id="RHEA-COMP:10136"/>
        <dbReference type="Rhea" id="RHEA-COMP:20101"/>
        <dbReference type="ChEBI" id="CHEBI:15377"/>
        <dbReference type="ChEBI" id="CHEBI:43474"/>
        <dbReference type="ChEBI" id="CHEBI:46858"/>
        <dbReference type="ChEBI" id="CHEBI:61978"/>
        <dbReference type="EC" id="3.1.3.48"/>
    </reaction>
</comment>
<keyword evidence="8" id="KW-1133">Transmembrane helix</keyword>
<keyword evidence="3" id="KW-0378">Hydrolase</keyword>
<dbReference type="EMBL" id="NEDP02005036">
    <property type="protein sequence ID" value="OWF43649.1"/>
    <property type="molecule type" value="Genomic_DNA"/>
</dbReference>
<dbReference type="InterPro" id="IPR013806">
    <property type="entry name" value="Kringle-like"/>
</dbReference>
<dbReference type="PROSITE" id="PS00383">
    <property type="entry name" value="TYR_PHOSPHATASE_1"/>
    <property type="match status" value="1"/>
</dbReference>
<evidence type="ECO:0000256" key="7">
    <source>
        <dbReference type="PROSITE-ProRule" id="PRU00121"/>
    </source>
</evidence>
<accession>A0A210Q4P0</accession>
<dbReference type="Pfam" id="PF00102">
    <property type="entry name" value="Y_phosphatase"/>
    <property type="match status" value="2"/>
</dbReference>
<evidence type="ECO:0000256" key="6">
    <source>
        <dbReference type="ARBA" id="ARBA00051722"/>
    </source>
</evidence>
<feature type="transmembrane region" description="Helical" evidence="8">
    <location>
        <begin position="414"/>
        <end position="437"/>
    </location>
</feature>
<comment type="caution">
    <text evidence="13">The sequence shown here is derived from an EMBL/GenBank/DDBJ whole genome shotgun (WGS) entry which is preliminary data.</text>
</comment>
<protein>
    <recommendedName>
        <fullName evidence="2">protein-tyrosine-phosphatase</fullName>
        <ecNumber evidence="2">3.1.3.48</ecNumber>
    </recommendedName>
</protein>
<organism evidence="13 14">
    <name type="scientific">Mizuhopecten yessoensis</name>
    <name type="common">Japanese scallop</name>
    <name type="synonym">Patinopecten yessoensis</name>
    <dbReference type="NCBI Taxonomy" id="6573"/>
    <lineage>
        <taxon>Eukaryota</taxon>
        <taxon>Metazoa</taxon>
        <taxon>Spiralia</taxon>
        <taxon>Lophotrochozoa</taxon>
        <taxon>Mollusca</taxon>
        <taxon>Bivalvia</taxon>
        <taxon>Autobranchia</taxon>
        <taxon>Pteriomorphia</taxon>
        <taxon>Pectinida</taxon>
        <taxon>Pectinoidea</taxon>
        <taxon>Pectinidae</taxon>
        <taxon>Mizuhopecten</taxon>
    </lineage>
</organism>
<dbReference type="InterPro" id="IPR000242">
    <property type="entry name" value="PTP_cat"/>
</dbReference>
<dbReference type="Gene3D" id="3.90.190.10">
    <property type="entry name" value="Protein tyrosine phosphatase superfamily"/>
    <property type="match status" value="2"/>
</dbReference>
<dbReference type="STRING" id="6573.A0A210Q4P0"/>
<evidence type="ECO:0000259" key="12">
    <source>
        <dbReference type="PROSITE" id="PS50070"/>
    </source>
</evidence>